<keyword evidence="2" id="KW-1185">Reference proteome</keyword>
<comment type="caution">
    <text evidence="1">The sequence shown here is derived from an EMBL/GenBank/DDBJ whole genome shotgun (WGS) entry which is preliminary data.</text>
</comment>
<reference evidence="1" key="1">
    <citation type="submission" date="2019-11" db="EMBL/GenBank/DDBJ databases">
        <title>Nori genome reveals adaptations in red seaweeds to the harsh intertidal environment.</title>
        <authorList>
            <person name="Wang D."/>
            <person name="Mao Y."/>
        </authorList>
    </citation>
    <scope>NUCLEOTIDE SEQUENCE</scope>
    <source>
        <tissue evidence="1">Gametophyte</tissue>
    </source>
</reference>
<dbReference type="EMBL" id="CM020619">
    <property type="protein sequence ID" value="KAK1866723.1"/>
    <property type="molecule type" value="Genomic_DNA"/>
</dbReference>
<evidence type="ECO:0000313" key="1">
    <source>
        <dbReference type="EMBL" id="KAK1866723.1"/>
    </source>
</evidence>
<organism evidence="1 2">
    <name type="scientific">Pyropia yezoensis</name>
    <name type="common">Susabi-nori</name>
    <name type="synonym">Porphyra yezoensis</name>
    <dbReference type="NCBI Taxonomy" id="2788"/>
    <lineage>
        <taxon>Eukaryota</taxon>
        <taxon>Rhodophyta</taxon>
        <taxon>Bangiophyceae</taxon>
        <taxon>Bangiales</taxon>
        <taxon>Bangiaceae</taxon>
        <taxon>Pyropia</taxon>
    </lineage>
</organism>
<gene>
    <name evidence="1" type="ORF">I4F81_009238</name>
</gene>
<proteinExistence type="predicted"/>
<sequence>MAAPTADRSATADVGLAVYNAWAAATGCALDAAAAQAGKTANEVDDALVALARRTLCPSTAAERAAAARGWTAGRVEAVLGFGRPVFWAFGALFLLDNAGVNVTSLVAGLGVGGVTIALSAQALLTDTVCAVGILLDAPFGIGDFITLDGTAAGTVTAIGLRSVRLVSPDGQAVVVCNKDVAAARVERHPRELRLAGLAYEVIYTVRGATVGEARAATAAVNAAMLAALRREGVALAALPLGGKAE</sequence>
<dbReference type="Proteomes" id="UP000798662">
    <property type="component" value="Chromosome 2"/>
</dbReference>
<name>A0ACC3C9H8_PYRYE</name>
<accession>A0ACC3C9H8</accession>
<evidence type="ECO:0000313" key="2">
    <source>
        <dbReference type="Proteomes" id="UP000798662"/>
    </source>
</evidence>
<protein>
    <submittedName>
        <fullName evidence="1">Uncharacterized protein</fullName>
    </submittedName>
</protein>